<name>A0A1W0AC30_9STRA</name>
<evidence type="ECO:0000313" key="2">
    <source>
        <dbReference type="EMBL" id="OQS07853.1"/>
    </source>
</evidence>
<reference evidence="2 3" key="1">
    <citation type="journal article" date="2014" name="Genome Biol. Evol.">
        <title>The secreted proteins of Achlya hypogyna and Thraustotheca clavata identify the ancestral oomycete secretome and reveal gene acquisitions by horizontal gene transfer.</title>
        <authorList>
            <person name="Misner I."/>
            <person name="Blouin N."/>
            <person name="Leonard G."/>
            <person name="Richards T.A."/>
            <person name="Lane C.E."/>
        </authorList>
    </citation>
    <scope>NUCLEOTIDE SEQUENCE [LARGE SCALE GENOMIC DNA]</scope>
    <source>
        <strain evidence="2 3">ATCC 34112</strain>
    </source>
</reference>
<feature type="transmembrane region" description="Helical" evidence="1">
    <location>
        <begin position="859"/>
        <end position="881"/>
    </location>
</feature>
<sequence length="1483" mass="167346">MVKLIPVDSARWAYCCELFGMFYLVVSMSLSIYCLDLFSPYLQNDFFWPGFVDMNTSQVISSIFNTQLSLATSGTIDLFNPSTALVLLPTNFQINPTYARLVFYRDLTAIESAIEGLRRLELQQVTYMQSPYCWLDMNRRWSTAHSQLRQLRCEKLYQHNGAVYLEAVLRNIDFLGWLALNYARFYDRIGRPIQELNGGSLWLTQLLHHSLLTVQDEADIWTSHNLNYFALQYANAVKLGIEETITIENAMGLIKSYRIKSLPSTGSIVWTTAAMYGPIEYDFVGLPPNQSFIRNTSNFWADIDQTALEVFNAGDPLSPVNQVIHDQIGPLMNIDIRWIIPPPSLITTVQTFRSKVLNLLSTDIAFQSMWSTLKPLKLTPTPAQWKNLLSYGGNPMCYSGAPLYFVQQSFAFDDACGSQTPLTLTAHQMNALFAATIVSKGLASTCMQCLPNEQADCINQANTLTRMALQVSLPNFSYSNIEELDISYLQFVAPVTNTTNISIRTQPLLASNWVYFGFMSMYDWAMNEKEVVGFEGDASSIYLMSSSYAPVNSRVSTLKSTLAIYLWYLSAMMTIVLVVLASLLIMWWIVTIHTDCQWFNFNRLVGSVWLSRSILFIRSTAAMVCLATAPAQPFNNGILLLLANNTRSWFISCLLASETTWLTYVCQEVIQPAAFSLPTRYTHINSFIAWLIISYIDIFIPVQPSAYINRQCHSMNMATMVYCSSGYLQIGFTSRVVLIAVINIAVCLVCTCGILLTSKGAKAEDTSLLISAAAMSCLWDTNAFRHHLNPIVSAMCGLITFKVKDTKHSFDTKLWLHIVDQSIEYEFVLPFVTQARSTSSSSMIMLFHRIKTGATLHNFGVIIGFTYLTFTLMGNIAYLSIAKDTLANDFFWAGFNSTGMHTFIANLYNKQVLLTPKVNVQLDNPSFGDWANLYSGVDSNIVWGANTARRQLFSTKTSLHDHIQGLRAMTPNQLPWMFTQYCWLDFNRTWEMATTSRRQTRCLDAFSNGALYLESGLRNIMDWNQWENSWGTSFNISFRIDLESSNSGRAWLNKIQTNGQFTIEDEVVYWQRHGIKTFELQWQNYKSLGMSDTILIENALGLQYPLQISFIEGSFHTHQQTSFRLYWTLASDLWAVSSNISSISGKSLLRSSPRFAFVNRTSESLLYENFTLTAPLRSGLVSFRDIIGPFNAVDTKYIQCPASVLDFFGDTMAAFTTLLAENILIQNAYLNLSVPGSTFEAPGVLLNDTTAVVVGGNIMCGDDNAAYPASVALFQFFGADVFCFEIIAEQMYMNKMEMTFALMAFNWTYIAIHSDFNAICGLNDAAMSSCQIYYNDFFTFMQKFTSSLATLESLSHKAYKEVQAMSVEITQYVIYNGSSHQLFHMNIFNQSDRPWGFYGWCLVYEWITGGREVVSFQGDNGTITAISHYTPPLTLAPDPVQIPVSFSFFGQYSSQYITIVIICVAALLVVNTFVVRGQIEGYN</sequence>
<evidence type="ECO:0000313" key="3">
    <source>
        <dbReference type="Proteomes" id="UP000243217"/>
    </source>
</evidence>
<keyword evidence="1" id="KW-0472">Membrane</keyword>
<comment type="caution">
    <text evidence="2">The sequence shown here is derived from an EMBL/GenBank/DDBJ whole genome shotgun (WGS) entry which is preliminary data.</text>
</comment>
<keyword evidence="1" id="KW-1133">Transmembrane helix</keyword>
<dbReference type="Proteomes" id="UP000243217">
    <property type="component" value="Unassembled WGS sequence"/>
</dbReference>
<gene>
    <name evidence="2" type="ORF">THRCLA_20046</name>
</gene>
<proteinExistence type="predicted"/>
<feature type="transmembrane region" description="Helical" evidence="1">
    <location>
        <begin position="12"/>
        <end position="33"/>
    </location>
</feature>
<keyword evidence="1" id="KW-0812">Transmembrane</keyword>
<feature type="transmembrane region" description="Helical" evidence="1">
    <location>
        <begin position="565"/>
        <end position="589"/>
    </location>
</feature>
<feature type="non-terminal residue" evidence="2">
    <location>
        <position position="1483"/>
    </location>
</feature>
<feature type="transmembrane region" description="Helical" evidence="1">
    <location>
        <begin position="736"/>
        <end position="756"/>
    </location>
</feature>
<evidence type="ECO:0000256" key="1">
    <source>
        <dbReference type="SAM" id="Phobius"/>
    </source>
</evidence>
<protein>
    <submittedName>
        <fullName evidence="2">Uncharacterized protein</fullName>
    </submittedName>
</protein>
<feature type="transmembrane region" description="Helical" evidence="1">
    <location>
        <begin position="1456"/>
        <end position="1475"/>
    </location>
</feature>
<dbReference type="EMBL" id="JNBS01000050">
    <property type="protein sequence ID" value="OQS07853.1"/>
    <property type="molecule type" value="Genomic_DNA"/>
</dbReference>
<keyword evidence="3" id="KW-1185">Reference proteome</keyword>
<feature type="transmembrane region" description="Helical" evidence="1">
    <location>
        <begin position="687"/>
        <end position="708"/>
    </location>
</feature>
<accession>A0A1W0AC30</accession>
<organism evidence="2 3">
    <name type="scientific">Thraustotheca clavata</name>
    <dbReference type="NCBI Taxonomy" id="74557"/>
    <lineage>
        <taxon>Eukaryota</taxon>
        <taxon>Sar</taxon>
        <taxon>Stramenopiles</taxon>
        <taxon>Oomycota</taxon>
        <taxon>Saprolegniomycetes</taxon>
        <taxon>Saprolegniales</taxon>
        <taxon>Achlyaceae</taxon>
        <taxon>Thraustotheca</taxon>
    </lineage>
</organism>
<dbReference type="OrthoDB" id="73139at2759"/>